<evidence type="ECO:0000313" key="1">
    <source>
        <dbReference type="EMBL" id="AVO23146.1"/>
    </source>
</evidence>
<reference evidence="1" key="1">
    <citation type="submission" date="2018-02" db="EMBL/GenBank/DDBJ databases">
        <authorList>
            <person name="Miller M."/>
            <person name="Deiulio A."/>
            <person name="Douthitt C."/>
            <person name="McMahon J."/>
            <person name="Holland C."/>
            <person name="Wiersma-Koch H."/>
            <person name="Turechek W."/>
            <person name="D'Elia T."/>
        </authorList>
    </citation>
    <scope>NUCLEOTIDE SEQUENCE [LARGE SCALE GENOMIC DNA]</scope>
</reference>
<accession>A0A2P1JUW7</accession>
<organism evidence="1 2">
    <name type="scientific">Xanthomonas phage RiverRider</name>
    <dbReference type="NCBI Taxonomy" id="2108116"/>
    <lineage>
        <taxon>Viruses</taxon>
        <taxon>Duplodnaviria</taxon>
        <taxon>Heunggongvirae</taxon>
        <taxon>Uroviricota</taxon>
        <taxon>Caudoviricetes</taxon>
        <taxon>Schitoviridae</taxon>
        <taxon>Riverridervirus</taxon>
        <taxon>Riverridervirus riverrider</taxon>
    </lineage>
</organism>
<gene>
    <name evidence="1" type="ORF">RIVERRIDER_65</name>
</gene>
<protein>
    <submittedName>
        <fullName evidence="1">Uncharacterized protein</fullName>
    </submittedName>
</protein>
<name>A0A2P1JUW7_9CAUD</name>
<dbReference type="EMBL" id="MG983743">
    <property type="protein sequence ID" value="AVO23146.1"/>
    <property type="molecule type" value="Genomic_DNA"/>
</dbReference>
<keyword evidence="2" id="KW-1185">Reference proteome</keyword>
<evidence type="ECO:0000313" key="2">
    <source>
        <dbReference type="Proteomes" id="UP000241502"/>
    </source>
</evidence>
<sequence>MKLTKGEMNLIQMLRDQTNALLDHRRIVIMDMQSSSSFNRVPGIGEVVVEFDDLTDFEKNQFASSTEEAMNFMDHLASLFLKKEQDSKNINEHSEYKLYLFGK</sequence>
<dbReference type="Proteomes" id="UP000241502">
    <property type="component" value="Segment"/>
</dbReference>
<proteinExistence type="predicted"/>